<dbReference type="CDD" id="cd12797">
    <property type="entry name" value="M23_peptidase"/>
    <property type="match status" value="1"/>
</dbReference>
<dbReference type="Gene3D" id="2.30.30.40">
    <property type="entry name" value="SH3 Domains"/>
    <property type="match status" value="4"/>
</dbReference>
<evidence type="ECO:0000256" key="1">
    <source>
        <dbReference type="SAM" id="SignalP"/>
    </source>
</evidence>
<dbReference type="KEGG" id="eio:H9L01_07970"/>
<reference evidence="3 4" key="1">
    <citation type="submission" date="2020-08" db="EMBL/GenBank/DDBJ databases">
        <title>Genome sequence of Erysipelothrix inopinata DSM 15511T.</title>
        <authorList>
            <person name="Hyun D.-W."/>
            <person name="Bae J.-W."/>
        </authorList>
    </citation>
    <scope>NUCLEOTIDE SEQUENCE [LARGE SCALE GENOMIC DNA]</scope>
    <source>
        <strain evidence="3 4">DSM 15511</strain>
    </source>
</reference>
<organism evidence="3 4">
    <name type="scientific">Erysipelothrix inopinata</name>
    <dbReference type="NCBI Taxonomy" id="225084"/>
    <lineage>
        <taxon>Bacteria</taxon>
        <taxon>Bacillati</taxon>
        <taxon>Bacillota</taxon>
        <taxon>Erysipelotrichia</taxon>
        <taxon>Erysipelotrichales</taxon>
        <taxon>Erysipelotrichaceae</taxon>
        <taxon>Erysipelothrix</taxon>
    </lineage>
</organism>
<proteinExistence type="predicted"/>
<dbReference type="SUPFAM" id="SSF51261">
    <property type="entry name" value="Duplicated hybrid motif"/>
    <property type="match status" value="1"/>
</dbReference>
<evidence type="ECO:0000313" key="4">
    <source>
        <dbReference type="Proteomes" id="UP000515928"/>
    </source>
</evidence>
<keyword evidence="4" id="KW-1185">Reference proteome</keyword>
<dbReference type="Pfam" id="PF01551">
    <property type="entry name" value="Peptidase_M23"/>
    <property type="match status" value="1"/>
</dbReference>
<keyword evidence="1" id="KW-0732">Signal</keyword>
<dbReference type="InterPro" id="IPR016047">
    <property type="entry name" value="M23ase_b-sheet_dom"/>
</dbReference>
<dbReference type="InterPro" id="IPR011055">
    <property type="entry name" value="Dup_hybrid_motif"/>
</dbReference>
<evidence type="ECO:0000259" key="2">
    <source>
        <dbReference type="Pfam" id="PF01551"/>
    </source>
</evidence>
<gene>
    <name evidence="3" type="ORF">H9L01_07970</name>
</gene>
<dbReference type="Proteomes" id="UP000515928">
    <property type="component" value="Chromosome"/>
</dbReference>
<sequence length="497" mass="55496">MDKILNKVLSAFIVFIVLVSSVVTASAATDSGYVLLAHMSDKAVSVGTKVKPGTVLGTMGMTGNATVEHVHVEYTLTSNNEKHNRLDPKKYINIYQTLDKPSKILCDVGCYTGHKGVDMIPSDGSYSAKVISPVNGVVVESGVQKAGWGNYVRIRIEGSTTPKPDNIVWAPGYFSVTELGSTVQLSPSESGKVVRKYKKDYVGQYDGYIDTNGYRWLTWTEGNQRVYMAQYVLNWSSVYADAAGVKKVNETSETGYFTVSKIGAGVQVMPSEKGKFVRKYQEGYVGQYDGYFDANGYRWLTWKEGDQRVYMALYSLDWSSIYADAAGVKKVNETTETGYFTVTKIGAGVQVVPSEKGKFVRKYQEGYVGQYDGYFDANGYRWLTWKEGNQRVYMALYSLDWSSIYADAAGVKKTNEVTENGTFTVTKLGAGVQVVPSEKGQFVRRYQEGQEGQYDGYFDANGYRWVTWKEGDRRVYMAIHVINDSNTIYAKIRKNPN</sequence>
<dbReference type="RefSeq" id="WP_187533431.1">
    <property type="nucleotide sequence ID" value="NZ_CBCSHU010000007.1"/>
</dbReference>
<dbReference type="EMBL" id="CP060715">
    <property type="protein sequence ID" value="QNN60301.1"/>
    <property type="molecule type" value="Genomic_DNA"/>
</dbReference>
<feature type="signal peptide" evidence="1">
    <location>
        <begin position="1"/>
        <end position="25"/>
    </location>
</feature>
<feature type="chain" id="PRO_5038493531" evidence="1">
    <location>
        <begin position="26"/>
        <end position="497"/>
    </location>
</feature>
<name>A0A7G9RXH6_9FIRM</name>
<dbReference type="AlphaFoldDB" id="A0A7G9RXH6"/>
<accession>A0A7G9RXH6</accession>
<feature type="domain" description="M23ase beta-sheet core" evidence="2">
    <location>
        <begin position="31"/>
        <end position="76"/>
    </location>
</feature>
<dbReference type="Gene3D" id="2.70.70.10">
    <property type="entry name" value="Glucose Permease (Domain IIA)"/>
    <property type="match status" value="1"/>
</dbReference>
<evidence type="ECO:0000313" key="3">
    <source>
        <dbReference type="EMBL" id="QNN60301.1"/>
    </source>
</evidence>
<protein>
    <submittedName>
        <fullName evidence="3">Peptidoglycan DD-metalloendopeptidase family protein</fullName>
    </submittedName>
</protein>